<dbReference type="HAMAP" id="MF_00171">
    <property type="entry name" value="TruA"/>
    <property type="match status" value="1"/>
</dbReference>
<protein>
    <recommendedName>
        <fullName evidence="4">tRNA pseudouridine synthase A</fullName>
        <ecNumber evidence="4">5.4.99.12</ecNumber>
    </recommendedName>
    <alternativeName>
        <fullName evidence="4">tRNA pseudouridine(38-40) synthase</fullName>
    </alternativeName>
    <alternativeName>
        <fullName evidence="4">tRNA pseudouridylate synthase I</fullName>
    </alternativeName>
    <alternativeName>
        <fullName evidence="4">tRNA-uridine isomerase I</fullName>
    </alternativeName>
</protein>
<sequence>MGCTEDRQAPRIALIVEYDGSGFSGWQRQHHALSVQEVLEQALSKVAADRVEVSCAGRTDAGVHAAHQVVHFDPPVERELHAWVLGSNANLPQAVSVICAYEVDRDFHARYKAVRRAYRYYFFCRRARPAIWCNRVAWTHRELDAELMHTAAQPLVGEHDFSAYRAVACQAPHAVREVYRLDVWRRGQMVVIEIEANAFLHHMVRNIAGTLLAVGSGERDTDWPRRLLVERDRTRSGITAPAAGLYLTGVVYPQQYALPAYADFLP</sequence>
<comment type="similarity">
    <text evidence="1 4 7">Belongs to the tRNA pseudouridine synthase TruA family.</text>
</comment>
<evidence type="ECO:0000256" key="7">
    <source>
        <dbReference type="RuleBase" id="RU003792"/>
    </source>
</evidence>
<comment type="caution">
    <text evidence="4">Lacks conserved residue(s) required for the propagation of feature annotation.</text>
</comment>
<dbReference type="PANTHER" id="PTHR11142:SF0">
    <property type="entry name" value="TRNA PSEUDOURIDINE SYNTHASE-LIKE 1"/>
    <property type="match status" value="1"/>
</dbReference>
<name>A0A0X8X916_HALHR</name>
<dbReference type="InterPro" id="IPR020094">
    <property type="entry name" value="TruA/RsuA/RluB/E/F_N"/>
</dbReference>
<reference evidence="9" key="1">
    <citation type="submission" date="2016-02" db="EMBL/GenBank/DDBJ databases">
        <title>Halorhodospira halochloris DSM-1059 complete genome, version 2.</title>
        <authorList>
            <person name="Tsukatani Y."/>
        </authorList>
    </citation>
    <scope>NUCLEOTIDE SEQUENCE</scope>
    <source>
        <strain evidence="9">DSM 1059</strain>
    </source>
</reference>
<dbReference type="SUPFAM" id="SSF55120">
    <property type="entry name" value="Pseudouridine synthase"/>
    <property type="match status" value="1"/>
</dbReference>
<comment type="catalytic activity">
    <reaction evidence="4 7">
        <text>uridine(38/39/40) in tRNA = pseudouridine(38/39/40) in tRNA</text>
        <dbReference type="Rhea" id="RHEA:22376"/>
        <dbReference type="Rhea" id="RHEA-COMP:10085"/>
        <dbReference type="Rhea" id="RHEA-COMP:10087"/>
        <dbReference type="ChEBI" id="CHEBI:65314"/>
        <dbReference type="ChEBI" id="CHEBI:65315"/>
        <dbReference type="EC" id="5.4.99.12"/>
    </reaction>
</comment>
<dbReference type="FunFam" id="3.30.70.580:FF:000001">
    <property type="entry name" value="tRNA pseudouridine synthase A"/>
    <property type="match status" value="1"/>
</dbReference>
<dbReference type="EMBL" id="AP017372">
    <property type="protein sequence ID" value="BAU57719.1"/>
    <property type="molecule type" value="Genomic_DNA"/>
</dbReference>
<feature type="active site" description="Nucleophile" evidence="4 5">
    <location>
        <position position="60"/>
    </location>
</feature>
<keyword evidence="3 4" id="KW-0413">Isomerase</keyword>
<feature type="domain" description="Pseudouridine synthase I TruA alpha/beta" evidence="8">
    <location>
        <begin position="15"/>
        <end position="111"/>
    </location>
</feature>
<evidence type="ECO:0000256" key="1">
    <source>
        <dbReference type="ARBA" id="ARBA00009375"/>
    </source>
</evidence>
<dbReference type="InterPro" id="IPR001406">
    <property type="entry name" value="PsdUridine_synth_TruA"/>
</dbReference>
<dbReference type="OrthoDB" id="9811823at2"/>
<proteinExistence type="inferred from homology"/>
<organism evidence="9 10">
    <name type="scientific">Halorhodospira halochloris</name>
    <name type="common">Ectothiorhodospira halochloris</name>
    <dbReference type="NCBI Taxonomy" id="1052"/>
    <lineage>
        <taxon>Bacteria</taxon>
        <taxon>Pseudomonadati</taxon>
        <taxon>Pseudomonadota</taxon>
        <taxon>Gammaproteobacteria</taxon>
        <taxon>Chromatiales</taxon>
        <taxon>Ectothiorhodospiraceae</taxon>
        <taxon>Halorhodospira</taxon>
    </lineage>
</organism>
<dbReference type="NCBIfam" id="TIGR00071">
    <property type="entry name" value="hisT_truA"/>
    <property type="match status" value="1"/>
</dbReference>
<accession>A0A0X8X916</accession>
<dbReference type="RefSeq" id="WP_096408990.1">
    <property type="nucleotide sequence ID" value="NZ_AP017372.2"/>
</dbReference>
<dbReference type="CDD" id="cd02570">
    <property type="entry name" value="PseudoU_synth_EcTruA"/>
    <property type="match status" value="1"/>
</dbReference>
<dbReference type="KEGG" id="hhk:HH1059_10200"/>
<dbReference type="Gene3D" id="3.30.70.580">
    <property type="entry name" value="Pseudouridine synthase I, catalytic domain, N-terminal subdomain"/>
    <property type="match status" value="1"/>
</dbReference>
<dbReference type="GO" id="GO:0160147">
    <property type="term" value="F:tRNA pseudouridine(38-40) synthase activity"/>
    <property type="evidence" value="ECO:0007669"/>
    <property type="project" value="UniProtKB-EC"/>
</dbReference>
<evidence type="ECO:0000256" key="3">
    <source>
        <dbReference type="ARBA" id="ARBA00023235"/>
    </source>
</evidence>
<dbReference type="PIRSF" id="PIRSF001430">
    <property type="entry name" value="tRNA_psdUrid_synth"/>
    <property type="match status" value="1"/>
</dbReference>
<dbReference type="GO" id="GO:0003723">
    <property type="term" value="F:RNA binding"/>
    <property type="evidence" value="ECO:0007669"/>
    <property type="project" value="InterPro"/>
</dbReference>
<dbReference type="InterPro" id="IPR020095">
    <property type="entry name" value="PsdUridine_synth_TruA_C"/>
</dbReference>
<comment type="subunit">
    <text evidence="4">Homodimer.</text>
</comment>
<evidence type="ECO:0000313" key="10">
    <source>
        <dbReference type="Proteomes" id="UP000218890"/>
    </source>
</evidence>
<keyword evidence="10" id="KW-1185">Reference proteome</keyword>
<gene>
    <name evidence="4 9" type="primary">truA</name>
    <name evidence="9" type="ORF">HH1059_10200</name>
</gene>
<comment type="function">
    <text evidence="4">Formation of pseudouridine at positions 38, 39 and 40 in the anticodon stem and loop of transfer RNAs.</text>
</comment>
<dbReference type="InterPro" id="IPR020103">
    <property type="entry name" value="PsdUridine_synth_cat_dom_sf"/>
</dbReference>
<evidence type="ECO:0000256" key="5">
    <source>
        <dbReference type="PIRSR" id="PIRSR001430-1"/>
    </source>
</evidence>
<dbReference type="GO" id="GO:0031119">
    <property type="term" value="P:tRNA pseudouridine synthesis"/>
    <property type="evidence" value="ECO:0007669"/>
    <property type="project" value="UniProtKB-UniRule"/>
</dbReference>
<evidence type="ECO:0000259" key="8">
    <source>
        <dbReference type="Pfam" id="PF01416"/>
    </source>
</evidence>
<evidence type="ECO:0000313" key="9">
    <source>
        <dbReference type="EMBL" id="BAU57719.1"/>
    </source>
</evidence>
<dbReference type="Gene3D" id="3.30.70.660">
    <property type="entry name" value="Pseudouridine synthase I, catalytic domain, C-terminal subdomain"/>
    <property type="match status" value="1"/>
</dbReference>
<feature type="binding site" evidence="4 6">
    <location>
        <position position="118"/>
    </location>
    <ligand>
        <name>substrate</name>
    </ligand>
</feature>
<dbReference type="Proteomes" id="UP000218890">
    <property type="component" value="Chromosome"/>
</dbReference>
<feature type="domain" description="Pseudouridine synthase I TruA alpha/beta" evidence="8">
    <location>
        <begin position="151"/>
        <end position="253"/>
    </location>
</feature>
<evidence type="ECO:0000256" key="4">
    <source>
        <dbReference type="HAMAP-Rule" id="MF_00171"/>
    </source>
</evidence>
<evidence type="ECO:0000256" key="2">
    <source>
        <dbReference type="ARBA" id="ARBA00022694"/>
    </source>
</evidence>
<dbReference type="EC" id="5.4.99.12" evidence="4"/>
<dbReference type="Pfam" id="PF01416">
    <property type="entry name" value="PseudoU_synth_1"/>
    <property type="match status" value="2"/>
</dbReference>
<keyword evidence="2 4" id="KW-0819">tRNA processing</keyword>
<dbReference type="InterPro" id="IPR020097">
    <property type="entry name" value="PsdUridine_synth_TruA_a/b_dom"/>
</dbReference>
<dbReference type="AlphaFoldDB" id="A0A0X8X916"/>
<dbReference type="PANTHER" id="PTHR11142">
    <property type="entry name" value="PSEUDOURIDYLATE SYNTHASE"/>
    <property type="match status" value="1"/>
</dbReference>
<evidence type="ECO:0000256" key="6">
    <source>
        <dbReference type="PIRSR" id="PIRSR001430-2"/>
    </source>
</evidence>